<reference evidence="1 2" key="1">
    <citation type="journal article" date="2014" name="Int. J. Syst. Evol. Microbiol.">
        <title>Complete genome sequence of Corynebacterium casei LMG S-19264T (=DSM 44701T), isolated from a smear-ripened cheese.</title>
        <authorList>
            <consortium name="US DOE Joint Genome Institute (JGI-PGF)"/>
            <person name="Walter F."/>
            <person name="Albersmeier A."/>
            <person name="Kalinowski J."/>
            <person name="Ruckert C."/>
        </authorList>
    </citation>
    <scope>NUCLEOTIDE SEQUENCE [LARGE SCALE GENOMIC DNA]</scope>
    <source>
        <strain evidence="1 2">CGMCC 1.15896</strain>
    </source>
</reference>
<dbReference type="RefSeq" id="WP_127072927.1">
    <property type="nucleotide sequence ID" value="NZ_BMKB01000002.1"/>
</dbReference>
<proteinExistence type="predicted"/>
<accession>A0A916RAE6</accession>
<keyword evidence="2" id="KW-1185">Reference proteome</keyword>
<evidence type="ECO:0000313" key="1">
    <source>
        <dbReference type="EMBL" id="GGA45945.1"/>
    </source>
</evidence>
<organism evidence="1 2">
    <name type="scientific">Pelagibacterium lentulum</name>
    <dbReference type="NCBI Taxonomy" id="2029865"/>
    <lineage>
        <taxon>Bacteria</taxon>
        <taxon>Pseudomonadati</taxon>
        <taxon>Pseudomonadota</taxon>
        <taxon>Alphaproteobacteria</taxon>
        <taxon>Hyphomicrobiales</taxon>
        <taxon>Devosiaceae</taxon>
        <taxon>Pelagibacterium</taxon>
    </lineage>
</organism>
<gene>
    <name evidence="1" type="ORF">GCM10011499_14610</name>
</gene>
<name>A0A916RAE6_9HYPH</name>
<sequence>MGCFVEGDGAYTDLNMVAKMLNTIEGQIALAREFNSERKFNRARHVLAGVSSQRLRLKSYIERLGYPIADWDFEALRTAAE</sequence>
<protein>
    <submittedName>
        <fullName evidence="1">Uncharacterized protein</fullName>
    </submittedName>
</protein>
<evidence type="ECO:0000313" key="2">
    <source>
        <dbReference type="Proteomes" id="UP000596977"/>
    </source>
</evidence>
<dbReference type="AlphaFoldDB" id="A0A916RAE6"/>
<comment type="caution">
    <text evidence="1">The sequence shown here is derived from an EMBL/GenBank/DDBJ whole genome shotgun (WGS) entry which is preliminary data.</text>
</comment>
<dbReference type="Proteomes" id="UP000596977">
    <property type="component" value="Unassembled WGS sequence"/>
</dbReference>
<dbReference type="EMBL" id="BMKB01000002">
    <property type="protein sequence ID" value="GGA45945.1"/>
    <property type="molecule type" value="Genomic_DNA"/>
</dbReference>